<name>A0A150TF25_SORCE</name>
<evidence type="ECO:0000313" key="2">
    <source>
        <dbReference type="EMBL" id="KYG03299.1"/>
    </source>
</evidence>
<evidence type="ECO:0000256" key="1">
    <source>
        <dbReference type="SAM" id="MobiDB-lite"/>
    </source>
</evidence>
<dbReference type="EMBL" id="JEME01002747">
    <property type="protein sequence ID" value="KYG03299.1"/>
    <property type="molecule type" value="Genomic_DNA"/>
</dbReference>
<sequence>MHKELRLLRREAPHERPEPLGPCAVDEDEDARLAQPQDQAEPLVERAIGRSRCIVRSGWG</sequence>
<dbReference type="Proteomes" id="UP000075502">
    <property type="component" value="Unassembled WGS sequence"/>
</dbReference>
<proteinExistence type="predicted"/>
<protein>
    <submittedName>
        <fullName evidence="2">Uncharacterized protein</fullName>
    </submittedName>
</protein>
<accession>A0A150TF25</accession>
<reference evidence="2 3" key="1">
    <citation type="submission" date="2014-02" db="EMBL/GenBank/DDBJ databases">
        <title>The small core and large imbalanced accessory genome model reveals a collaborative survival strategy of Sorangium cellulosum strains in nature.</title>
        <authorList>
            <person name="Han K."/>
            <person name="Peng R."/>
            <person name="Blom J."/>
            <person name="Li Y.-Z."/>
        </authorList>
    </citation>
    <scope>NUCLEOTIDE SEQUENCE [LARGE SCALE GENOMIC DNA]</scope>
    <source>
        <strain evidence="2 3">So0007-03</strain>
    </source>
</reference>
<feature type="compositionally biased region" description="Basic and acidic residues" evidence="1">
    <location>
        <begin position="1"/>
        <end position="18"/>
    </location>
</feature>
<evidence type="ECO:0000313" key="3">
    <source>
        <dbReference type="Proteomes" id="UP000075502"/>
    </source>
</evidence>
<gene>
    <name evidence="2" type="ORF">BE21_52390</name>
</gene>
<dbReference type="AlphaFoldDB" id="A0A150TF25"/>
<feature type="region of interest" description="Disordered" evidence="1">
    <location>
        <begin position="1"/>
        <end position="24"/>
    </location>
</feature>
<organism evidence="2 3">
    <name type="scientific">Sorangium cellulosum</name>
    <name type="common">Polyangium cellulosum</name>
    <dbReference type="NCBI Taxonomy" id="56"/>
    <lineage>
        <taxon>Bacteria</taxon>
        <taxon>Pseudomonadati</taxon>
        <taxon>Myxococcota</taxon>
        <taxon>Polyangia</taxon>
        <taxon>Polyangiales</taxon>
        <taxon>Polyangiaceae</taxon>
        <taxon>Sorangium</taxon>
    </lineage>
</organism>
<comment type="caution">
    <text evidence="2">The sequence shown here is derived from an EMBL/GenBank/DDBJ whole genome shotgun (WGS) entry which is preliminary data.</text>
</comment>